<dbReference type="GO" id="GO:0005634">
    <property type="term" value="C:nucleus"/>
    <property type="evidence" value="ECO:0007669"/>
    <property type="project" value="TreeGrafter"/>
</dbReference>
<comment type="caution">
    <text evidence="3">The sequence shown here is derived from an EMBL/GenBank/DDBJ whole genome shotgun (WGS) entry which is preliminary data.</text>
</comment>
<feature type="region of interest" description="Disordered" evidence="1">
    <location>
        <begin position="321"/>
        <end position="348"/>
    </location>
</feature>
<proteinExistence type="predicted"/>
<evidence type="ECO:0000313" key="3">
    <source>
        <dbReference type="EMBL" id="KAJ3650072.1"/>
    </source>
</evidence>
<feature type="compositionally biased region" description="Basic and acidic residues" evidence="1">
    <location>
        <begin position="289"/>
        <end position="299"/>
    </location>
</feature>
<dbReference type="PANTHER" id="PTHR19303">
    <property type="entry name" value="TRANSPOSON"/>
    <property type="match status" value="1"/>
</dbReference>
<evidence type="ECO:0000259" key="2">
    <source>
        <dbReference type="Pfam" id="PF03184"/>
    </source>
</evidence>
<feature type="domain" description="DDE-1" evidence="2">
    <location>
        <begin position="67"/>
        <end position="228"/>
    </location>
</feature>
<dbReference type="AlphaFoldDB" id="A0AA38I6D3"/>
<dbReference type="InterPro" id="IPR004875">
    <property type="entry name" value="DDE_SF_endonuclease_dom"/>
</dbReference>
<reference evidence="3" key="1">
    <citation type="journal article" date="2023" name="G3 (Bethesda)">
        <title>Whole genome assemblies of Zophobas morio and Tenebrio molitor.</title>
        <authorList>
            <person name="Kaur S."/>
            <person name="Stinson S.A."/>
            <person name="diCenzo G.C."/>
        </authorList>
    </citation>
    <scope>NUCLEOTIDE SEQUENCE</scope>
    <source>
        <strain evidence="3">QUZm001</strain>
    </source>
</reference>
<dbReference type="InterPro" id="IPR050863">
    <property type="entry name" value="CenT-Element_Derived"/>
</dbReference>
<sequence>MQNPKSISQSYFGLLLTRLEENGLLESPGKLFNMIESGVQLNSKAHQVLATKDSKNVSTVASTEKGETITVVACCNAEGNFLPPACIMKGKNKKPDLQDGLPPGSILYMNPKSAYMNSDIFLKWMRDVFVRRKPAGKVLLLLDCHTSHSSSVEMLEFAEANDIILMSLPSHTTHCLQPLDRSVFKPFKGYFYEICRSWTRTDSQRRITRYHFEEVFRQAWAKTVVPENAISGFRATGLFPYNPGAIPEYTCEIHESNIQKKHEVIANSQNKTNSNQQTIDEPQAGPSHSLEEEQDKSTCHEAVESFSDIDMLAVELNHTKGERQPSTSHAEKQEEKETPGKILENISKVPKLTVERAKKRAKSVACLLTSPEHI</sequence>
<feature type="region of interest" description="Disordered" evidence="1">
    <location>
        <begin position="271"/>
        <end position="299"/>
    </location>
</feature>
<accession>A0AA38I6D3</accession>
<name>A0AA38I6D3_9CUCU</name>
<evidence type="ECO:0000256" key="1">
    <source>
        <dbReference type="SAM" id="MobiDB-lite"/>
    </source>
</evidence>
<dbReference type="EMBL" id="JALNTZ010000006">
    <property type="protein sequence ID" value="KAJ3650072.1"/>
    <property type="molecule type" value="Genomic_DNA"/>
</dbReference>
<organism evidence="3 4">
    <name type="scientific">Zophobas morio</name>
    <dbReference type="NCBI Taxonomy" id="2755281"/>
    <lineage>
        <taxon>Eukaryota</taxon>
        <taxon>Metazoa</taxon>
        <taxon>Ecdysozoa</taxon>
        <taxon>Arthropoda</taxon>
        <taxon>Hexapoda</taxon>
        <taxon>Insecta</taxon>
        <taxon>Pterygota</taxon>
        <taxon>Neoptera</taxon>
        <taxon>Endopterygota</taxon>
        <taxon>Coleoptera</taxon>
        <taxon>Polyphaga</taxon>
        <taxon>Cucujiformia</taxon>
        <taxon>Tenebrionidae</taxon>
        <taxon>Zophobas</taxon>
    </lineage>
</organism>
<dbReference type="GO" id="GO:0003677">
    <property type="term" value="F:DNA binding"/>
    <property type="evidence" value="ECO:0007669"/>
    <property type="project" value="TreeGrafter"/>
</dbReference>
<feature type="compositionally biased region" description="Basic and acidic residues" evidence="1">
    <location>
        <begin position="321"/>
        <end position="339"/>
    </location>
</feature>
<gene>
    <name evidence="3" type="ORF">Zmor_021780</name>
</gene>
<dbReference type="PANTHER" id="PTHR19303:SF74">
    <property type="entry name" value="POGO TRANSPOSABLE ELEMENT WITH KRAB DOMAIN"/>
    <property type="match status" value="1"/>
</dbReference>
<protein>
    <recommendedName>
        <fullName evidence="2">DDE-1 domain-containing protein</fullName>
    </recommendedName>
</protein>
<dbReference type="Proteomes" id="UP001168821">
    <property type="component" value="Unassembled WGS sequence"/>
</dbReference>
<keyword evidence="4" id="KW-1185">Reference proteome</keyword>
<evidence type="ECO:0000313" key="4">
    <source>
        <dbReference type="Proteomes" id="UP001168821"/>
    </source>
</evidence>
<dbReference type="Pfam" id="PF03184">
    <property type="entry name" value="DDE_1"/>
    <property type="match status" value="1"/>
</dbReference>